<evidence type="ECO:0000313" key="2">
    <source>
        <dbReference type="Proteomes" id="UP001426770"/>
    </source>
</evidence>
<name>A0ABP9WLB1_9MICO</name>
<reference evidence="1 2" key="1">
    <citation type="submission" date="2024-02" db="EMBL/GenBank/DDBJ databases">
        <title>Lysinimicrobium sediminis NBRC 112286.</title>
        <authorList>
            <person name="Ichikawa N."/>
            <person name="Katano-Makiyama Y."/>
            <person name="Hidaka K."/>
        </authorList>
    </citation>
    <scope>NUCLEOTIDE SEQUENCE [LARGE SCALE GENOMIC DNA]</scope>
    <source>
        <strain evidence="1 2">NBRC 112286</strain>
    </source>
</reference>
<dbReference type="EMBL" id="BAABRR010000018">
    <property type="protein sequence ID" value="GAA5520023.1"/>
    <property type="molecule type" value="Genomic_DNA"/>
</dbReference>
<accession>A0ABP9WLB1</accession>
<comment type="caution">
    <text evidence="1">The sequence shown here is derived from an EMBL/GenBank/DDBJ whole genome shotgun (WGS) entry which is preliminary data.</text>
</comment>
<keyword evidence="2" id="KW-1185">Reference proteome</keyword>
<evidence type="ECO:0000313" key="1">
    <source>
        <dbReference type="EMBL" id="GAA5520023.1"/>
    </source>
</evidence>
<protein>
    <submittedName>
        <fullName evidence="1">Uncharacterized protein</fullName>
    </submittedName>
</protein>
<dbReference type="Proteomes" id="UP001426770">
    <property type="component" value="Unassembled WGS sequence"/>
</dbReference>
<organism evidence="1 2">
    <name type="scientific">Demequina sediminis</name>
    <dbReference type="NCBI Taxonomy" id="1930058"/>
    <lineage>
        <taxon>Bacteria</taxon>
        <taxon>Bacillati</taxon>
        <taxon>Actinomycetota</taxon>
        <taxon>Actinomycetes</taxon>
        <taxon>Micrococcales</taxon>
        <taxon>Demequinaceae</taxon>
        <taxon>Demequina</taxon>
    </lineage>
</organism>
<gene>
    <name evidence="1" type="ORF">Lsed01_02484</name>
</gene>
<sequence>MVRVAEGRRFSARDVLVMSASIDPTGLRVVRLAVGDESDDARPLGPDEHPSPESSAAFAEWRMRLGASGALPNVYLPDAERLSSPQGHVDLFSGGPVDDASRRYLTLAADARALRVRARVLLWLAARASVDVAGTMRWASLACGPAYPALRIQGCRSGLKPPASSSDLAM</sequence>
<proteinExistence type="predicted"/>